<dbReference type="SUPFAM" id="SSF56436">
    <property type="entry name" value="C-type lectin-like"/>
    <property type="match status" value="2"/>
</dbReference>
<dbReference type="InterPro" id="IPR016186">
    <property type="entry name" value="C-type_lectin-like/link_sf"/>
</dbReference>
<dbReference type="Proteomes" id="UP000046392">
    <property type="component" value="Unplaced"/>
</dbReference>
<name>A0A0N5CF87_STREA</name>
<evidence type="ECO:0000256" key="1">
    <source>
        <dbReference type="SAM" id="Phobius"/>
    </source>
</evidence>
<dbReference type="InterPro" id="IPR016187">
    <property type="entry name" value="CTDL_fold"/>
</dbReference>
<organism evidence="2 3">
    <name type="scientific">Strongyloides papillosus</name>
    <name type="common">Intestinal threadworm</name>
    <dbReference type="NCBI Taxonomy" id="174720"/>
    <lineage>
        <taxon>Eukaryota</taxon>
        <taxon>Metazoa</taxon>
        <taxon>Ecdysozoa</taxon>
        <taxon>Nematoda</taxon>
        <taxon>Chromadorea</taxon>
        <taxon>Rhabditida</taxon>
        <taxon>Tylenchina</taxon>
        <taxon>Panagrolaimomorpha</taxon>
        <taxon>Strongyloidoidea</taxon>
        <taxon>Strongyloididae</taxon>
        <taxon>Strongyloides</taxon>
    </lineage>
</organism>
<feature type="transmembrane region" description="Helical" evidence="1">
    <location>
        <begin position="6"/>
        <end position="29"/>
    </location>
</feature>
<accession>A0A0N5CF87</accession>
<evidence type="ECO:0000313" key="2">
    <source>
        <dbReference type="Proteomes" id="UP000046392"/>
    </source>
</evidence>
<reference evidence="3" key="1">
    <citation type="submission" date="2017-02" db="UniProtKB">
        <authorList>
            <consortium name="WormBaseParasite"/>
        </authorList>
    </citation>
    <scope>IDENTIFICATION</scope>
</reference>
<keyword evidence="1" id="KW-0472">Membrane</keyword>
<evidence type="ECO:0000313" key="3">
    <source>
        <dbReference type="WBParaSite" id="SPAL_0001652600.1"/>
    </source>
</evidence>
<proteinExistence type="predicted"/>
<keyword evidence="2" id="KW-1185">Reference proteome</keyword>
<dbReference type="AlphaFoldDB" id="A0A0N5CF87"/>
<sequence length="391" mass="45024">MDCLKFAYIVVLSTCIFIALLITSSYFFVKQYEDAEIFAGESKDINEKGESNFLTNRNESFREDDSPDFYNISISIKRNISVPIKGSKKGTKSMKINKDCKKIQSNSSIKVSKNISDRNLNIPCPIDNKFNVGSNNKCFKYIKRNNKSDNPDEICRTFNAQFFEIQSNKDINILKNLIAGNVNDKYIDMGIRCDSKKNCKYISSNKTVSQDLKVITSKNLKSCIILYNTKSKLLECKGESKARNKYSYFCQKENSTVTHSCSIWKIKASDGFCYNKLRVKNHYSKQTAEKICNEMEMKLPILEKSNSINIGKLYSQKMKSPLWIDMYCEHNTTLKCKWKNESLIDIKNHFSDIAIKQRKENENCVILDNKSNGTFFANCKSHYGVFCQSET</sequence>
<dbReference type="WBParaSite" id="SPAL_0001652600.1">
    <property type="protein sequence ID" value="SPAL_0001652600.1"/>
    <property type="gene ID" value="SPAL_0001652600"/>
</dbReference>
<keyword evidence="1" id="KW-0812">Transmembrane</keyword>
<dbReference type="Gene3D" id="3.10.100.10">
    <property type="entry name" value="Mannose-Binding Protein A, subunit A"/>
    <property type="match status" value="1"/>
</dbReference>
<protein>
    <submittedName>
        <fullName evidence="3">C-type lectin domain-containing protein</fullName>
    </submittedName>
</protein>
<keyword evidence="1" id="KW-1133">Transmembrane helix</keyword>